<feature type="transmembrane region" description="Helical" evidence="12">
    <location>
        <begin position="788"/>
        <end position="813"/>
    </location>
</feature>
<dbReference type="GO" id="GO:0010329">
    <property type="term" value="F:auxin efflux transmembrane transporter activity"/>
    <property type="evidence" value="ECO:0007669"/>
    <property type="project" value="UniProtKB-ARBA"/>
</dbReference>
<dbReference type="PROSITE" id="PS50929">
    <property type="entry name" value="ABC_TM1F"/>
    <property type="match status" value="2"/>
</dbReference>
<feature type="transmembrane region" description="Helical" evidence="12">
    <location>
        <begin position="936"/>
        <end position="955"/>
    </location>
</feature>
<protein>
    <recommendedName>
        <fullName evidence="17">ATP-binding cassette transporter</fullName>
    </recommendedName>
</protein>
<evidence type="ECO:0000256" key="6">
    <source>
        <dbReference type="ARBA" id="ARBA00022741"/>
    </source>
</evidence>
<feature type="compositionally biased region" description="Basic and acidic residues" evidence="11">
    <location>
        <begin position="753"/>
        <end position="771"/>
    </location>
</feature>
<evidence type="ECO:0000256" key="2">
    <source>
        <dbReference type="ARBA" id="ARBA00007577"/>
    </source>
</evidence>
<feature type="domain" description="ABC transporter" evidence="13">
    <location>
        <begin position="1116"/>
        <end position="1352"/>
    </location>
</feature>
<feature type="transmembrane region" description="Helical" evidence="12">
    <location>
        <begin position="303"/>
        <end position="329"/>
    </location>
</feature>
<dbReference type="InterPro" id="IPR027417">
    <property type="entry name" value="P-loop_NTPase"/>
</dbReference>
<dbReference type="CDD" id="cd03249">
    <property type="entry name" value="ABC_MTABC3_MDL1_MDL2"/>
    <property type="match status" value="2"/>
</dbReference>
<feature type="domain" description="ABC transporter" evidence="13">
    <location>
        <begin position="401"/>
        <end position="637"/>
    </location>
</feature>
<feature type="transmembrane region" description="Helical" evidence="12">
    <location>
        <begin position="825"/>
        <end position="851"/>
    </location>
</feature>
<evidence type="ECO:0000256" key="3">
    <source>
        <dbReference type="ARBA" id="ARBA00022448"/>
    </source>
</evidence>
<evidence type="ECO:0000256" key="12">
    <source>
        <dbReference type="SAM" id="Phobius"/>
    </source>
</evidence>
<keyword evidence="5" id="KW-0677">Repeat</keyword>
<evidence type="ECO:0000256" key="7">
    <source>
        <dbReference type="ARBA" id="ARBA00022840"/>
    </source>
</evidence>
<feature type="transmembrane region" description="Helical" evidence="12">
    <location>
        <begin position="63"/>
        <end position="87"/>
    </location>
</feature>
<feature type="transmembrane region" description="Helical" evidence="12">
    <location>
        <begin position="1022"/>
        <end position="1041"/>
    </location>
</feature>
<feature type="domain" description="ABC transmembrane type-1" evidence="14">
    <location>
        <begin position="792"/>
        <end position="1079"/>
    </location>
</feature>
<feature type="region of interest" description="Disordered" evidence="11">
    <location>
        <begin position="749"/>
        <end position="771"/>
    </location>
</feature>
<dbReference type="PROSITE" id="PS00211">
    <property type="entry name" value="ABC_TRANSPORTER_1"/>
    <property type="match status" value="2"/>
</dbReference>
<dbReference type="InterPro" id="IPR036640">
    <property type="entry name" value="ABC1_TM_sf"/>
</dbReference>
<evidence type="ECO:0000256" key="8">
    <source>
        <dbReference type="ARBA" id="ARBA00022989"/>
    </source>
</evidence>
<dbReference type="InterPro" id="IPR039421">
    <property type="entry name" value="Type_1_exporter"/>
</dbReference>
<comment type="subcellular location">
    <subcellularLocation>
        <location evidence="1">Cell membrane</location>
        <topology evidence="1">Multi-pass membrane protein</topology>
    </subcellularLocation>
</comment>
<feature type="transmembrane region" description="Helical" evidence="12">
    <location>
        <begin position="200"/>
        <end position="218"/>
    </location>
</feature>
<keyword evidence="3" id="KW-0813">Transport</keyword>
<keyword evidence="16" id="KW-1185">Reference proteome</keyword>
<evidence type="ECO:0000313" key="16">
    <source>
        <dbReference type="Proteomes" id="UP000256970"/>
    </source>
</evidence>
<evidence type="ECO:0000259" key="13">
    <source>
        <dbReference type="PROSITE" id="PS50893"/>
    </source>
</evidence>
<keyword evidence="10" id="KW-0325">Glycoprotein</keyword>
<feature type="transmembrane region" description="Helical" evidence="12">
    <location>
        <begin position="224"/>
        <end position="243"/>
    </location>
</feature>
<keyword evidence="6" id="KW-0547">Nucleotide-binding</keyword>
<sequence length="1363" mass="145581">MAEQGSSKLEAATAAPPAPIVVKAHGQVESPEGSPRTTAQQQQLALPPSSYFKLYSTADKLDYLLVFLGVVGGLGSGVFLPLFAILFGDFANAFGQYWPACFGPSPLPYSMSEDQFSRLIGGIALRFLYLGIGACVAGALQQGCWVYTSVRQTNRLRRMYLRAIMRQDISFFDTQASTGGLLQGLNEDSLAVKDAMSDKVGVFLQHMTTFIVGFIVAFTRGWDMTLVLVGCLPFLAAIGAVLTQLQTKLAARQTAAYTDAGAVVQQSLSQIRTVAAYNGEEAAHSLYNSKLDVPQKVGNQQGVVGGLALGGMQFVMFGSYAIALFYGSVRVSQGHMTGGDVLNVVFAALLGSFSLGMAAPNLQYFAKGAAAGAKMFSIINRQPAIDAECSGDEPAAVKGQLRLEGVSFAYPARPDVVVLKGLTLDVPAGKTLALVGSSGSGKSTVVGLIERFYDPLEGRVLLDGVDIKGLRLQWLRQQVGLVSQEPTLFATSIYENIVQGRPGATEQEVQDAARSANAQNFISALPAGYQTQVGERGVQLSGGQKQRIAIARAILKNPNILLLDEATSALDSESEAIVQDALDRMIVGRTTIVVAHRLSTIRNADMIVVMQQGVAVESGSHQQLLANPTGAYTNLVKLQMQQQQADVGQQAEVEEVLASGGQPVSRHSIQRVVSRRRSLELELSRRSTGSSHGPSAGEQQFDRRSLEAALAAETVELRKRVSKDVEVVVDPAEPQATSSAAAALSIEAAAKGSKQDQGKQKDSDDSKKKEPEVKVPFSRLLALNRPEWMYLLLGSLASAVVGAIQPAFGFIITSLVSNFYTPDPAALRAAASFFCWMFFVIACGSLIAVGLQQWSFAVAGQALARRVRVMLFKAMLRQEIGFFDMDENSSGKLAGALAQDAAVLRGAVGDTFGVVTQNLSVMAVGYVIAFIYNWRMALLVTGLAPLVAVGGYFQMQLMMSLGGSSDKLYSTANQAVAEAVSSIRVIQAYNLQPHVSATYSKLLHSANVTNRKTAVVGGASMGYSQFIMFAMYGFITWFGGLELSSCRSSFDEFLKAFFCVLFAALGLAQAQLGFPDIAKAKGALQRVFPIVDRTPLIDSQSSEGEAPDSRVLRGELELQHVVFAYPNRPEVKVFNNFCLGIPAGKTVALVGESGSGKSTVVGLIERFYDPLEGRVLLDGVDIKSYNVKWLRQQIGLVSQEPLLFSGSILDNIRYGRPNATQAEVEEAARSANAHDFISALPDGYNTQVGERGVQLSGGQKQRVAIARAVVKQPRILLLDEATSALDAASERVVQDALDRIMAGRTSVVVAHRLSTIQHADSIAVVYRGVILESGTHSELLAIPGGGYARLVAAQIKGGGGNSS</sequence>
<dbReference type="FunFam" id="1.20.1560.10:FF:000009">
    <property type="entry name" value="ABC transporter B family member 1"/>
    <property type="match status" value="1"/>
</dbReference>
<dbReference type="PROSITE" id="PS50893">
    <property type="entry name" value="ABC_TRANSPORTER_2"/>
    <property type="match status" value="2"/>
</dbReference>
<dbReference type="InterPro" id="IPR017871">
    <property type="entry name" value="ABC_transporter-like_CS"/>
</dbReference>
<evidence type="ECO:0000313" key="15">
    <source>
        <dbReference type="EMBL" id="SZX60251.1"/>
    </source>
</evidence>
<keyword evidence="8 12" id="KW-1133">Transmembrane helix</keyword>
<dbReference type="GO" id="GO:0005886">
    <property type="term" value="C:plasma membrane"/>
    <property type="evidence" value="ECO:0007669"/>
    <property type="project" value="UniProtKB-SubCell"/>
</dbReference>
<evidence type="ECO:0000256" key="5">
    <source>
        <dbReference type="ARBA" id="ARBA00022737"/>
    </source>
</evidence>
<dbReference type="PANTHER" id="PTHR43394:SF11">
    <property type="entry name" value="ATP-BINDING CASSETTE TRANSPORTER"/>
    <property type="match status" value="1"/>
</dbReference>
<dbReference type="Pfam" id="PF00664">
    <property type="entry name" value="ABC_membrane"/>
    <property type="match status" value="2"/>
</dbReference>
<evidence type="ECO:0000256" key="4">
    <source>
        <dbReference type="ARBA" id="ARBA00022692"/>
    </source>
</evidence>
<dbReference type="CDD" id="cd18578">
    <property type="entry name" value="ABC_6TM_Pgp_ABCB1_D2_like"/>
    <property type="match status" value="1"/>
</dbReference>
<comment type="similarity">
    <text evidence="2">Belongs to the ABC transporter superfamily. ABCB family. Multidrug resistance exporter (TC 3.A.1.201) subfamily.</text>
</comment>
<dbReference type="GO" id="GO:0005743">
    <property type="term" value="C:mitochondrial inner membrane"/>
    <property type="evidence" value="ECO:0007669"/>
    <property type="project" value="TreeGrafter"/>
</dbReference>
<dbReference type="GO" id="GO:0016887">
    <property type="term" value="F:ATP hydrolysis activity"/>
    <property type="evidence" value="ECO:0007669"/>
    <property type="project" value="InterPro"/>
</dbReference>
<keyword evidence="7" id="KW-0067">ATP-binding</keyword>
<feature type="domain" description="ABC transmembrane type-1" evidence="14">
    <location>
        <begin position="67"/>
        <end position="367"/>
    </location>
</feature>
<dbReference type="GO" id="GO:0015421">
    <property type="term" value="F:ABC-type oligopeptide transporter activity"/>
    <property type="evidence" value="ECO:0007669"/>
    <property type="project" value="TreeGrafter"/>
</dbReference>
<reference evidence="15 16" key="1">
    <citation type="submission" date="2016-10" db="EMBL/GenBank/DDBJ databases">
        <authorList>
            <person name="Cai Z."/>
        </authorList>
    </citation>
    <scope>NUCLEOTIDE SEQUENCE [LARGE SCALE GENOMIC DNA]</scope>
</reference>
<dbReference type="CDD" id="cd18577">
    <property type="entry name" value="ABC_6TM_Pgp_ABCB1_D1_like"/>
    <property type="match status" value="1"/>
</dbReference>
<dbReference type="GO" id="GO:0005524">
    <property type="term" value="F:ATP binding"/>
    <property type="evidence" value="ECO:0007669"/>
    <property type="project" value="UniProtKB-KW"/>
</dbReference>
<evidence type="ECO:0000256" key="1">
    <source>
        <dbReference type="ARBA" id="ARBA00004651"/>
    </source>
</evidence>
<feature type="transmembrane region" description="Helical" evidence="12">
    <location>
        <begin position="341"/>
        <end position="359"/>
    </location>
</feature>
<name>A0A383V570_TETOB</name>
<accession>A0A383V570</accession>
<dbReference type="SMART" id="SM00382">
    <property type="entry name" value="AAA"/>
    <property type="match status" value="2"/>
</dbReference>
<evidence type="ECO:0000256" key="9">
    <source>
        <dbReference type="ARBA" id="ARBA00023136"/>
    </source>
</evidence>
<organism evidence="15 16">
    <name type="scientific">Tetradesmus obliquus</name>
    <name type="common">Green alga</name>
    <name type="synonym">Acutodesmus obliquus</name>
    <dbReference type="NCBI Taxonomy" id="3088"/>
    <lineage>
        <taxon>Eukaryota</taxon>
        <taxon>Viridiplantae</taxon>
        <taxon>Chlorophyta</taxon>
        <taxon>core chlorophytes</taxon>
        <taxon>Chlorophyceae</taxon>
        <taxon>CS clade</taxon>
        <taxon>Sphaeropleales</taxon>
        <taxon>Scenedesmaceae</taxon>
        <taxon>Tetradesmus</taxon>
    </lineage>
</organism>
<evidence type="ECO:0000256" key="11">
    <source>
        <dbReference type="SAM" id="MobiDB-lite"/>
    </source>
</evidence>
<dbReference type="Gene3D" id="1.20.1560.10">
    <property type="entry name" value="ABC transporter type 1, transmembrane domain"/>
    <property type="match status" value="2"/>
</dbReference>
<evidence type="ECO:0000256" key="10">
    <source>
        <dbReference type="ARBA" id="ARBA00023180"/>
    </source>
</evidence>
<dbReference type="PANTHER" id="PTHR43394">
    <property type="entry name" value="ATP-DEPENDENT PERMEASE MDL1, MITOCHONDRIAL"/>
    <property type="match status" value="1"/>
</dbReference>
<dbReference type="GO" id="GO:0010328">
    <property type="term" value="F:auxin influx transmembrane transporter activity"/>
    <property type="evidence" value="ECO:0007669"/>
    <property type="project" value="UniProtKB-ARBA"/>
</dbReference>
<feature type="transmembrane region" description="Helical" evidence="12">
    <location>
        <begin position="127"/>
        <end position="150"/>
    </location>
</feature>
<keyword evidence="9 12" id="KW-0472">Membrane</keyword>
<dbReference type="STRING" id="3088.A0A383V570"/>
<feature type="region of interest" description="Disordered" evidence="11">
    <location>
        <begin position="682"/>
        <end position="702"/>
    </location>
</feature>
<dbReference type="SUPFAM" id="SSF52540">
    <property type="entry name" value="P-loop containing nucleoside triphosphate hydrolases"/>
    <property type="match status" value="2"/>
</dbReference>
<dbReference type="EMBL" id="FNXT01000049">
    <property type="protein sequence ID" value="SZX60251.1"/>
    <property type="molecule type" value="Genomic_DNA"/>
</dbReference>
<gene>
    <name evidence="15" type="ORF">BQ4739_LOCUS819</name>
</gene>
<dbReference type="InterPro" id="IPR003593">
    <property type="entry name" value="AAA+_ATPase"/>
</dbReference>
<dbReference type="Proteomes" id="UP000256970">
    <property type="component" value="Unassembled WGS sequence"/>
</dbReference>
<dbReference type="SUPFAM" id="SSF90123">
    <property type="entry name" value="ABC transporter transmembrane region"/>
    <property type="match status" value="2"/>
</dbReference>
<feature type="transmembrane region" description="Helical" evidence="12">
    <location>
        <begin position="1053"/>
        <end position="1074"/>
    </location>
</feature>
<proteinExistence type="inferred from homology"/>
<dbReference type="Pfam" id="PF00005">
    <property type="entry name" value="ABC_tran"/>
    <property type="match status" value="2"/>
</dbReference>
<evidence type="ECO:0008006" key="17">
    <source>
        <dbReference type="Google" id="ProtNLM"/>
    </source>
</evidence>
<evidence type="ECO:0000259" key="14">
    <source>
        <dbReference type="PROSITE" id="PS50929"/>
    </source>
</evidence>
<dbReference type="InterPro" id="IPR003439">
    <property type="entry name" value="ABC_transporter-like_ATP-bd"/>
</dbReference>
<dbReference type="Gene3D" id="3.40.50.300">
    <property type="entry name" value="P-loop containing nucleotide triphosphate hydrolases"/>
    <property type="match status" value="2"/>
</dbReference>
<dbReference type="FunFam" id="3.40.50.300:FF:000066">
    <property type="entry name" value="ABC transporter B family member 1"/>
    <property type="match status" value="2"/>
</dbReference>
<dbReference type="InterPro" id="IPR011527">
    <property type="entry name" value="ABC1_TM_dom"/>
</dbReference>
<keyword evidence="4 12" id="KW-0812">Transmembrane</keyword>
<dbReference type="GO" id="GO:0090374">
    <property type="term" value="P:oligopeptide export from mitochondrion"/>
    <property type="evidence" value="ECO:0007669"/>
    <property type="project" value="TreeGrafter"/>
</dbReference>